<keyword evidence="4 9" id="KW-0863">Zinc-finger</keyword>
<evidence type="ECO:0000256" key="1">
    <source>
        <dbReference type="ARBA" id="ARBA00000900"/>
    </source>
</evidence>
<evidence type="ECO:0000256" key="8">
    <source>
        <dbReference type="PROSITE-ProRule" id="PRU00508"/>
    </source>
</evidence>
<feature type="zinc finger region" description="UBR-type" evidence="8">
    <location>
        <begin position="49"/>
        <end position="119"/>
    </location>
</feature>
<dbReference type="InterPro" id="IPR039164">
    <property type="entry name" value="UBR1-like"/>
</dbReference>
<dbReference type="PANTHER" id="PTHR21497">
    <property type="entry name" value="UBIQUITIN LIGASE E3 ALPHA-RELATED"/>
    <property type="match status" value="1"/>
</dbReference>
<keyword evidence="3 9" id="KW-0479">Metal-binding</keyword>
<name>A0ABR2INF7_9EUKA</name>
<evidence type="ECO:0000256" key="6">
    <source>
        <dbReference type="ARBA" id="ARBA00022833"/>
    </source>
</evidence>
<evidence type="ECO:0000256" key="4">
    <source>
        <dbReference type="ARBA" id="ARBA00022771"/>
    </source>
</evidence>
<keyword evidence="2 9" id="KW-0808">Transferase</keyword>
<comment type="caution">
    <text evidence="12">The sequence shown here is derived from an EMBL/GenBank/DDBJ whole genome shotgun (WGS) entry which is preliminary data.</text>
</comment>
<evidence type="ECO:0000256" key="10">
    <source>
        <dbReference type="SAM" id="MobiDB-lite"/>
    </source>
</evidence>
<dbReference type="Pfam" id="PF18995">
    <property type="entry name" value="PRT6_C"/>
    <property type="match status" value="1"/>
</dbReference>
<dbReference type="PROSITE" id="PS51157">
    <property type="entry name" value="ZF_UBR"/>
    <property type="match status" value="1"/>
</dbReference>
<dbReference type="EMBL" id="JAPFFF010000016">
    <property type="protein sequence ID" value="KAK8864994.1"/>
    <property type="molecule type" value="Genomic_DNA"/>
</dbReference>
<dbReference type="Gene3D" id="2.10.110.30">
    <property type="match status" value="1"/>
</dbReference>
<dbReference type="CDD" id="cd19670">
    <property type="entry name" value="UBR-box_UBR1_2_3"/>
    <property type="match status" value="1"/>
</dbReference>
<dbReference type="InterPro" id="IPR044046">
    <property type="entry name" value="E3_ligase_UBR-like_C"/>
</dbReference>
<keyword evidence="5 9" id="KW-0833">Ubl conjugation pathway</keyword>
<evidence type="ECO:0000313" key="12">
    <source>
        <dbReference type="EMBL" id="KAK8864994.1"/>
    </source>
</evidence>
<dbReference type="SMART" id="SM00396">
    <property type="entry name" value="ZnF_UBR1"/>
    <property type="match status" value="1"/>
</dbReference>
<dbReference type="PANTHER" id="PTHR21497:SF24">
    <property type="entry name" value="E3 UBIQUITIN-PROTEIN LIGASE UBR1"/>
    <property type="match status" value="1"/>
</dbReference>
<proteinExistence type="inferred from homology"/>
<feature type="domain" description="UBR-type" evidence="11">
    <location>
        <begin position="49"/>
        <end position="119"/>
    </location>
</feature>
<evidence type="ECO:0000259" key="11">
    <source>
        <dbReference type="PROSITE" id="PS51157"/>
    </source>
</evidence>
<evidence type="ECO:0000256" key="2">
    <source>
        <dbReference type="ARBA" id="ARBA00022679"/>
    </source>
</evidence>
<dbReference type="EC" id="2.3.2.27" evidence="9"/>
<comment type="function">
    <text evidence="9">Ubiquitin ligase protein which is a component of the N-end rule pathway. Recognizes and binds to proteins bearing specific N-terminal residues that are destabilizing according to the N-end rule, leading to their ubiquitination and subsequent degradation.</text>
</comment>
<evidence type="ECO:0000256" key="7">
    <source>
        <dbReference type="ARBA" id="ARBA00046341"/>
    </source>
</evidence>
<keyword evidence="13" id="KW-1185">Reference proteome</keyword>
<organism evidence="12 13">
    <name type="scientific">Tritrichomonas musculus</name>
    <dbReference type="NCBI Taxonomy" id="1915356"/>
    <lineage>
        <taxon>Eukaryota</taxon>
        <taxon>Metamonada</taxon>
        <taxon>Parabasalia</taxon>
        <taxon>Tritrichomonadida</taxon>
        <taxon>Tritrichomonadidae</taxon>
        <taxon>Tritrichomonas</taxon>
    </lineage>
</organism>
<evidence type="ECO:0000256" key="9">
    <source>
        <dbReference type="RuleBase" id="RU366018"/>
    </source>
</evidence>
<dbReference type="InterPro" id="IPR003126">
    <property type="entry name" value="Znf_UBR"/>
</dbReference>
<protein>
    <recommendedName>
        <fullName evidence="9">E3 ubiquitin-protein ligase</fullName>
        <ecNumber evidence="9">2.3.2.27</ecNumber>
    </recommendedName>
</protein>
<feature type="compositionally biased region" description="Basic and acidic residues" evidence="10">
    <location>
        <begin position="991"/>
        <end position="1002"/>
    </location>
</feature>
<dbReference type="Proteomes" id="UP001470230">
    <property type="component" value="Unassembled WGS sequence"/>
</dbReference>
<gene>
    <name evidence="12" type="ORF">M9Y10_010522</name>
</gene>
<evidence type="ECO:0000256" key="5">
    <source>
        <dbReference type="ARBA" id="ARBA00022786"/>
    </source>
</evidence>
<accession>A0ABR2INF7</accession>
<comment type="similarity">
    <text evidence="7 9">Belongs to the E3 ubiquitin-protein ligase UBR1-like family.</text>
</comment>
<evidence type="ECO:0000313" key="13">
    <source>
        <dbReference type="Proteomes" id="UP001470230"/>
    </source>
</evidence>
<keyword evidence="6 9" id="KW-0862">Zinc</keyword>
<dbReference type="Pfam" id="PF02207">
    <property type="entry name" value="zf-UBR"/>
    <property type="match status" value="1"/>
</dbReference>
<sequence>MNNFEVLCSLFAKSPSLAIKESQKIIAQVTKYDSFEEFYNYQIKNQRISTCQQEWSKQQMAIHCFDCSNVPESCVCLGCFLNGDHQGHDYSVRPDIIGNCDCGDDSMIKKQGFCKHHQGLESSHPENYVDEKLRTTLTDLIFKAAFTSLPKIRKLEDNTAGIILQFISSFINLGDGFRRLISITLTEEVDFEYIIANIFDSSTEFNEFFQQFCGGLINDSIFKVNFSKIAYKVIIEKVIPIKFESMINKTDTSNFEIWDEFWFHTFDLKPVEDNISLFQWDWVTFLIQYSMEMRKYLKYDLNIPDCLLSIDNVFQYATNFQPNEQTQRLFDELFTKVLNCESQGDVFITSTLDSYEDYYFDVPYQYNIYFYNHLHCFTNKKNLKLNKLIEQVAKTIDISKIYCLNKEQINENDHFISCLFDKMNKYCDSSENCDNCWFESFHNGASFFFTFPLYDSLIELFKNDNLTRVKFGNFFTLEKYQCLRIQLGIVTLKKFLSFVCYHQSLAPPNNFGIDHVMRMINSSENISYNISNYIPLFQMLIGLNFKEKNTISEFCLKEFFAFEMSREIGLFDDFNSIKYQEEDVNEKETQMIFSVLYLSLLIVIDRNLFNYNKFKFIEEQLILGLKQGICHLNDLDVFYDHLDPFPYGNDQREFNEILSKVATVKNNLSKKGAKNNNDSSFYLKDGIEWRTITALNLFNDQKVLLNNEISKHPKSVLKIPEFEPEETSFFQQDDAQKIDTNGLIMNLKDYLLTPTVLALVYYSLRKNEGQKVVLNDHLSMNILILASKFVKNVDTKSSSLSFNESTVIEYDSSLIDLISKFKRIIFDFKLDKDEKATIQNNLNCKAFNILLHIKICSPKLGSKSFIDILLEKGEIGKSCLKQMSVDLGQFQNGEDQRIEINQIKKNHAKKMKEEIMKHYKNAINNFTVNKSEAIEGGTSSLKNFEEVCSICSTKKEEILSYPLYIYKTKFPFIIDKPPLIEVDSDDECIVDDDKKNHNRNTDSNEEEEEYSPNHQENSSSSNNNNDDDDDDESENKLDEGKIKCMKHCSIGNNFVIQFGICQHPIHPNCVNNDKFSECPIDRSNKNGFLPMIDNLPKEVIFNSNDSSLSDEIQESINVFIENFSSFNSKPSNNIIIELFKSISGTISTYEIRLRNLPDCLDNKKSKLLTRNLFLTAWHFYRMEGKPNLDSFDNRLTLFQLFIKELIKCDEIESIECNKSEIVKRIIHSSLLNSIEIDSIRKEKEIFLFFKRVCLSEIFLLNNNVTDVGNFVDWDEILSIEYLLNRYDFKFSFLKNFEFNQFYFTKLPKEFLHFALKPYKFPIVLTYKMFLFNILDYNYLINKFDDFEDHYDENEEFENNQKNLKKFKYTTFKRQLINDCLKNVYPSVFLFVGSRASKVIVVDNGKIAYLRPFYIDKYGCTDVGFERNQPLYLNEYRYQRIIDEVLSGDYSNYLEL</sequence>
<comment type="pathway">
    <text evidence="9">Protein modification; protein ubiquitination.</text>
</comment>
<reference evidence="12 13" key="1">
    <citation type="submission" date="2024-04" db="EMBL/GenBank/DDBJ databases">
        <title>Tritrichomonas musculus Genome.</title>
        <authorList>
            <person name="Alves-Ferreira E."/>
            <person name="Grigg M."/>
            <person name="Lorenzi H."/>
            <person name="Galac M."/>
        </authorList>
    </citation>
    <scope>NUCLEOTIDE SEQUENCE [LARGE SCALE GENOMIC DNA]</scope>
    <source>
        <strain evidence="12 13">EAF2021</strain>
    </source>
</reference>
<evidence type="ECO:0000256" key="3">
    <source>
        <dbReference type="ARBA" id="ARBA00022723"/>
    </source>
</evidence>
<comment type="catalytic activity">
    <reaction evidence="1 9">
        <text>S-ubiquitinyl-[E2 ubiquitin-conjugating enzyme]-L-cysteine + [acceptor protein]-L-lysine = [E2 ubiquitin-conjugating enzyme]-L-cysteine + N(6)-ubiquitinyl-[acceptor protein]-L-lysine.</text>
        <dbReference type="EC" id="2.3.2.27"/>
    </reaction>
</comment>
<feature type="region of interest" description="Disordered" evidence="10">
    <location>
        <begin position="990"/>
        <end position="1036"/>
    </location>
</feature>